<evidence type="ECO:0000256" key="5">
    <source>
        <dbReference type="ARBA" id="ARBA00022840"/>
    </source>
</evidence>
<feature type="domain" description="Protein kinase" evidence="6">
    <location>
        <begin position="1"/>
        <end position="117"/>
    </location>
</feature>
<keyword evidence="4" id="KW-0418">Kinase</keyword>
<evidence type="ECO:0000256" key="4">
    <source>
        <dbReference type="ARBA" id="ARBA00022777"/>
    </source>
</evidence>
<dbReference type="PANTHER" id="PTHR24347">
    <property type="entry name" value="SERINE/THREONINE-PROTEIN KINASE"/>
    <property type="match status" value="1"/>
</dbReference>
<keyword evidence="3" id="KW-0547">Nucleotide-binding</keyword>
<keyword evidence="1" id="KW-0723">Serine/threonine-protein kinase</keyword>
<gene>
    <name evidence="7" type="ORF">NP493_619g06014</name>
</gene>
<evidence type="ECO:0000313" key="8">
    <source>
        <dbReference type="Proteomes" id="UP001209878"/>
    </source>
</evidence>
<keyword evidence="5" id="KW-0067">ATP-binding</keyword>
<evidence type="ECO:0000256" key="1">
    <source>
        <dbReference type="ARBA" id="ARBA00022527"/>
    </source>
</evidence>
<comment type="caution">
    <text evidence="7">The sequence shown here is derived from an EMBL/GenBank/DDBJ whole genome shotgun (WGS) entry which is preliminary data.</text>
</comment>
<dbReference type="GO" id="GO:0005524">
    <property type="term" value="F:ATP binding"/>
    <property type="evidence" value="ECO:0007669"/>
    <property type="project" value="UniProtKB-KW"/>
</dbReference>
<dbReference type="InterPro" id="IPR000719">
    <property type="entry name" value="Prot_kinase_dom"/>
</dbReference>
<accession>A0AAD9NNP6</accession>
<proteinExistence type="predicted"/>
<dbReference type="EMBL" id="JAODUO010000619">
    <property type="protein sequence ID" value="KAK2177097.1"/>
    <property type="molecule type" value="Genomic_DNA"/>
</dbReference>
<dbReference type="Proteomes" id="UP001209878">
    <property type="component" value="Unassembled WGS sequence"/>
</dbReference>
<evidence type="ECO:0000259" key="6">
    <source>
        <dbReference type="PROSITE" id="PS50011"/>
    </source>
</evidence>
<dbReference type="PROSITE" id="PS50011">
    <property type="entry name" value="PROTEIN_KINASE_DOM"/>
    <property type="match status" value="1"/>
</dbReference>
<protein>
    <recommendedName>
        <fullName evidence="6">Protein kinase domain-containing protein</fullName>
    </recommendedName>
</protein>
<dbReference type="InterPro" id="IPR011009">
    <property type="entry name" value="Kinase-like_dom_sf"/>
</dbReference>
<dbReference type="Gene3D" id="1.10.510.10">
    <property type="entry name" value="Transferase(Phosphotransferase) domain 1"/>
    <property type="match status" value="1"/>
</dbReference>
<dbReference type="GO" id="GO:0004674">
    <property type="term" value="F:protein serine/threonine kinase activity"/>
    <property type="evidence" value="ECO:0007669"/>
    <property type="project" value="UniProtKB-KW"/>
</dbReference>
<sequence>MVSDFGLSKTEESGAMATACGTPGYVAPEVLAQQPYGKEVDIWSIGVITYILLCGYPPFYDENDSELFRQILRADYEFDSPYWDEISDSAKQFIRKLMCKDPKNRLTCEEALRHPWICGNTAKTTDISASVREEMRKHFIKKKWRVSSK</sequence>
<reference evidence="7" key="1">
    <citation type="journal article" date="2023" name="Mol. Biol. Evol.">
        <title>Third-Generation Sequencing Reveals the Adaptive Role of the Epigenome in Three Deep-Sea Polychaetes.</title>
        <authorList>
            <person name="Perez M."/>
            <person name="Aroh O."/>
            <person name="Sun Y."/>
            <person name="Lan Y."/>
            <person name="Juniper S.K."/>
            <person name="Young C.R."/>
            <person name="Angers B."/>
            <person name="Qian P.Y."/>
        </authorList>
    </citation>
    <scope>NUCLEOTIDE SEQUENCE</scope>
    <source>
        <strain evidence="7">R07B-5</strain>
    </source>
</reference>
<dbReference type="SMART" id="SM00220">
    <property type="entry name" value="S_TKc"/>
    <property type="match status" value="1"/>
</dbReference>
<keyword evidence="8" id="KW-1185">Reference proteome</keyword>
<keyword evidence="2" id="KW-0808">Transferase</keyword>
<name>A0AAD9NNP6_RIDPI</name>
<organism evidence="7 8">
    <name type="scientific">Ridgeia piscesae</name>
    <name type="common">Tubeworm</name>
    <dbReference type="NCBI Taxonomy" id="27915"/>
    <lineage>
        <taxon>Eukaryota</taxon>
        <taxon>Metazoa</taxon>
        <taxon>Spiralia</taxon>
        <taxon>Lophotrochozoa</taxon>
        <taxon>Annelida</taxon>
        <taxon>Polychaeta</taxon>
        <taxon>Sedentaria</taxon>
        <taxon>Canalipalpata</taxon>
        <taxon>Sabellida</taxon>
        <taxon>Siboglinidae</taxon>
        <taxon>Ridgeia</taxon>
    </lineage>
</organism>
<dbReference type="FunFam" id="1.10.510.10:FF:000026">
    <property type="entry name" value="Calcium/calmodulin-dependent protein kinase type 1"/>
    <property type="match status" value="1"/>
</dbReference>
<dbReference type="AlphaFoldDB" id="A0AAD9NNP6"/>
<evidence type="ECO:0000256" key="3">
    <source>
        <dbReference type="ARBA" id="ARBA00022741"/>
    </source>
</evidence>
<dbReference type="SUPFAM" id="SSF56112">
    <property type="entry name" value="Protein kinase-like (PK-like)"/>
    <property type="match status" value="1"/>
</dbReference>
<evidence type="ECO:0000256" key="2">
    <source>
        <dbReference type="ARBA" id="ARBA00022679"/>
    </source>
</evidence>
<dbReference type="Pfam" id="PF00069">
    <property type="entry name" value="Pkinase"/>
    <property type="match status" value="1"/>
</dbReference>
<evidence type="ECO:0000313" key="7">
    <source>
        <dbReference type="EMBL" id="KAK2177097.1"/>
    </source>
</evidence>